<evidence type="ECO:0000313" key="3">
    <source>
        <dbReference type="Proteomes" id="UP001165306"/>
    </source>
</evidence>
<dbReference type="RefSeq" id="WP_284058131.1">
    <property type="nucleotide sequence ID" value="NZ_JAMSLR010000014.1"/>
</dbReference>
<dbReference type="PANTHER" id="PTHR43244">
    <property type="match status" value="1"/>
</dbReference>
<dbReference type="InterPro" id="IPR050564">
    <property type="entry name" value="F420-G6PD/mer"/>
</dbReference>
<keyword evidence="3" id="KW-1185">Reference proteome</keyword>
<keyword evidence="2" id="KW-0560">Oxidoreductase</keyword>
<evidence type="ECO:0000313" key="2">
    <source>
        <dbReference type="EMBL" id="MCM8750342.1"/>
    </source>
</evidence>
<dbReference type="Pfam" id="PF00296">
    <property type="entry name" value="Bac_luciferase"/>
    <property type="match status" value="1"/>
</dbReference>
<evidence type="ECO:0000259" key="1">
    <source>
        <dbReference type="Pfam" id="PF00296"/>
    </source>
</evidence>
<proteinExistence type="predicted"/>
<dbReference type="GO" id="GO:0016705">
    <property type="term" value="F:oxidoreductase activity, acting on paired donors, with incorporation or reduction of molecular oxygen"/>
    <property type="evidence" value="ECO:0007669"/>
    <property type="project" value="InterPro"/>
</dbReference>
<accession>A0AA41WCI1</accession>
<dbReference type="InterPro" id="IPR011251">
    <property type="entry name" value="Luciferase-like_dom"/>
</dbReference>
<dbReference type="CDD" id="cd01097">
    <property type="entry name" value="Tetrahydromethanopterin_reductase"/>
    <property type="match status" value="1"/>
</dbReference>
<name>A0AA41WCI1_9BACT</name>
<dbReference type="EMBL" id="JAMSLR010000014">
    <property type="protein sequence ID" value="MCM8750342.1"/>
    <property type="molecule type" value="Genomic_DNA"/>
</dbReference>
<dbReference type="NCBIfam" id="TIGR03617">
    <property type="entry name" value="F420_MSMEG_2256"/>
    <property type="match status" value="1"/>
</dbReference>
<dbReference type="SUPFAM" id="SSF51679">
    <property type="entry name" value="Bacterial luciferase-like"/>
    <property type="match status" value="1"/>
</dbReference>
<dbReference type="EC" id="1.-.-.-" evidence="2"/>
<sequence length="352" mass="38481">MRVEATLGDVPWDEIPGLAQAIEAMGFDGIAQPELKRDPFLPLALAAAVTRRVRLATAVAIAFPRSPTVVACTARGLHDLSRGRFVLGLGTQVRGHIERRFGVTWASPGPRLREYVQALRAVWATWQHGTPLSFRGRFYSLSLMTPEFDPGPSEHGLPKIHLAGVNRYNLRLAGQLADGLRVHPFSTPEYTRDVIWPNVVEGARRAGRSLGDFELVGGGFIATGATEEEVRAARERARYRIAFYGSTRSYRPVIEHHGWGHLNDVLYRLAGQGRWDELAAAVPDEVLDAFCISGTYDTIAAAVGARLEGLVDTVSFPLPADPYAPDERYLAALEGVKRLAAATTYRGQVASS</sequence>
<feature type="domain" description="Luciferase-like" evidence="1">
    <location>
        <begin position="10"/>
        <end position="311"/>
    </location>
</feature>
<dbReference type="InterPro" id="IPR019919">
    <property type="entry name" value="Lucif-like_OxRdtase_MSMEG_2256"/>
</dbReference>
<reference evidence="2" key="1">
    <citation type="submission" date="2022-06" db="EMBL/GenBank/DDBJ databases">
        <title>CFH 74404 Thermomicrobiaceae sp.</title>
        <authorList>
            <person name="Ming H."/>
            <person name="Li W.-J."/>
            <person name="Zhao Z."/>
        </authorList>
    </citation>
    <scope>NUCLEOTIDE SEQUENCE</scope>
    <source>
        <strain evidence="2">CFH 74404</strain>
    </source>
</reference>
<dbReference type="PANTHER" id="PTHR43244:SF2">
    <property type="entry name" value="CONSERVED HYPOTHETICAL ALANINE AND PROLINE-RICH PROTEIN"/>
    <property type="match status" value="1"/>
</dbReference>
<dbReference type="Proteomes" id="UP001165306">
    <property type="component" value="Unassembled WGS sequence"/>
</dbReference>
<dbReference type="InterPro" id="IPR036661">
    <property type="entry name" value="Luciferase-like_sf"/>
</dbReference>
<dbReference type="AlphaFoldDB" id="A0AA41WCI1"/>
<comment type="caution">
    <text evidence="2">The sequence shown here is derived from an EMBL/GenBank/DDBJ whole genome shotgun (WGS) entry which is preliminary data.</text>
</comment>
<gene>
    <name evidence="2" type="ORF">NET02_14405</name>
</gene>
<dbReference type="Gene3D" id="3.20.20.30">
    <property type="entry name" value="Luciferase-like domain"/>
    <property type="match status" value="1"/>
</dbReference>
<organism evidence="2 3">
    <name type="scientific">Thermalbibacter longus</name>
    <dbReference type="NCBI Taxonomy" id="2951981"/>
    <lineage>
        <taxon>Bacteria</taxon>
        <taxon>Pseudomonadati</taxon>
        <taxon>Thermomicrobiota</taxon>
        <taxon>Thermomicrobia</taxon>
        <taxon>Thermomicrobiales</taxon>
        <taxon>Thermomicrobiaceae</taxon>
        <taxon>Thermalbibacter</taxon>
    </lineage>
</organism>
<protein>
    <submittedName>
        <fullName evidence="2">TIGR03617 family F420-dependent LLM class oxidoreductase</fullName>
        <ecNumber evidence="2">1.-.-.-</ecNumber>
    </submittedName>
</protein>